<evidence type="ECO:0008006" key="3">
    <source>
        <dbReference type="Google" id="ProtNLM"/>
    </source>
</evidence>
<keyword evidence="2" id="KW-1185">Reference proteome</keyword>
<gene>
    <name evidence="1" type="ORF">GCM10009431_17920</name>
</gene>
<dbReference type="Proteomes" id="UP001500736">
    <property type="component" value="Unassembled WGS sequence"/>
</dbReference>
<protein>
    <recommendedName>
        <fullName evidence="3">Lipoprotein</fullName>
    </recommendedName>
</protein>
<accession>A0ABP3UWX5</accession>
<name>A0ABP3UWX5_9FLAO</name>
<evidence type="ECO:0000313" key="2">
    <source>
        <dbReference type="Proteomes" id="UP001500736"/>
    </source>
</evidence>
<dbReference type="RefSeq" id="WP_343797609.1">
    <property type="nucleotide sequence ID" value="NZ_BAAAGF010000002.1"/>
</dbReference>
<comment type="caution">
    <text evidence="1">The sequence shown here is derived from an EMBL/GenBank/DDBJ whole genome shotgun (WGS) entry which is preliminary data.</text>
</comment>
<dbReference type="PROSITE" id="PS51257">
    <property type="entry name" value="PROKAR_LIPOPROTEIN"/>
    <property type="match status" value="1"/>
</dbReference>
<sequence length="207" mass="23860">MMRKILFPIIASILLSSCKSESKERENTLESNKKTISKASKLTEQYNLFVEQFPIIKTPIKIKACDDDFSEFIQLNDTNNILDREEFNYIYGKIKINEEYIAVITLEEAECFMPILTTFKSNGEIVNSKELMIGRCGPDPCFECEELMEIDNDLNIYVAFNSRYFNCDENGNEIVGTDKKEVIYKTGKITKEGIIELTNEVKKQNPD</sequence>
<reference evidence="2" key="1">
    <citation type="journal article" date="2019" name="Int. J. Syst. Evol. Microbiol.">
        <title>The Global Catalogue of Microorganisms (GCM) 10K type strain sequencing project: providing services to taxonomists for standard genome sequencing and annotation.</title>
        <authorList>
            <consortium name="The Broad Institute Genomics Platform"/>
            <consortium name="The Broad Institute Genome Sequencing Center for Infectious Disease"/>
            <person name="Wu L."/>
            <person name="Ma J."/>
        </authorList>
    </citation>
    <scope>NUCLEOTIDE SEQUENCE [LARGE SCALE GENOMIC DNA]</scope>
    <source>
        <strain evidence="2">JCM 15976</strain>
    </source>
</reference>
<evidence type="ECO:0000313" key="1">
    <source>
        <dbReference type="EMBL" id="GAA0744108.1"/>
    </source>
</evidence>
<organism evidence="1 2">
    <name type="scientific">Gaetbulibacter jejuensis</name>
    <dbReference type="NCBI Taxonomy" id="584607"/>
    <lineage>
        <taxon>Bacteria</taxon>
        <taxon>Pseudomonadati</taxon>
        <taxon>Bacteroidota</taxon>
        <taxon>Flavobacteriia</taxon>
        <taxon>Flavobacteriales</taxon>
        <taxon>Flavobacteriaceae</taxon>
        <taxon>Gaetbulibacter</taxon>
    </lineage>
</organism>
<dbReference type="EMBL" id="BAAAGF010000002">
    <property type="protein sequence ID" value="GAA0744108.1"/>
    <property type="molecule type" value="Genomic_DNA"/>
</dbReference>
<proteinExistence type="predicted"/>